<feature type="domain" description="Transposase InsH N-terminal" evidence="1">
    <location>
        <begin position="20"/>
        <end position="113"/>
    </location>
</feature>
<dbReference type="NCBIfam" id="NF033551">
    <property type="entry name" value="transpos_IS1182"/>
    <property type="match status" value="1"/>
</dbReference>
<evidence type="ECO:0000259" key="2">
    <source>
        <dbReference type="Pfam" id="PF13751"/>
    </source>
</evidence>
<dbReference type="PANTHER" id="PTHR35604:SF2">
    <property type="entry name" value="TRANSPOSASE INSH FOR INSERTION SEQUENCE ELEMENT IS5A-RELATED"/>
    <property type="match status" value="1"/>
</dbReference>
<keyword evidence="3" id="KW-0614">Plasmid</keyword>
<dbReference type="EMBL" id="CP001041">
    <property type="protein sequence ID" value="ACC85464.1"/>
    <property type="molecule type" value="Genomic_DNA"/>
</dbReference>
<reference evidence="4" key="1">
    <citation type="submission" date="2008-04" db="EMBL/GenBank/DDBJ databases">
        <title>Complete sequence of plasmid 4 of Nostoc punctiforme ATCC 29133.</title>
        <authorList>
            <consortium name="US DOE Joint Genome Institute"/>
            <person name="Copeland A."/>
            <person name="Lucas S."/>
            <person name="Lapidus A."/>
            <person name="Glavina del Rio T."/>
            <person name="Dalin E."/>
            <person name="Tice H."/>
            <person name="Pitluck S."/>
            <person name="Chain P."/>
            <person name="Malfatti S."/>
            <person name="Shin M."/>
            <person name="Vergez L."/>
            <person name="Schmutz J."/>
            <person name="Larimer F."/>
            <person name="Land M."/>
            <person name="Hauser L."/>
            <person name="Kyrpides N."/>
            <person name="Kim E."/>
            <person name="Meeks J.C."/>
            <person name="Elhai J."/>
            <person name="Campbell E.L."/>
            <person name="Thiel T."/>
            <person name="Longmire J."/>
            <person name="Potts M."/>
            <person name="Atlas R."/>
        </authorList>
    </citation>
    <scope>NUCLEOTIDE SEQUENCE [LARGE SCALE GENOMIC DNA]</scope>
    <source>
        <strain evidence="4">ATCC 29133 / PCC 73102</strain>
        <plasmid evidence="4">Plasmid pNPUN04</plasmid>
    </source>
</reference>
<dbReference type="EnsemblBacteria" id="ACC85464">
    <property type="protein sequence ID" value="ACC85464"/>
    <property type="gene ID" value="Npun_DF046"/>
</dbReference>
<proteinExistence type="predicted"/>
<dbReference type="Proteomes" id="UP000001191">
    <property type="component" value="Plasmid pNPUN04"/>
</dbReference>
<evidence type="ECO:0000259" key="1">
    <source>
        <dbReference type="Pfam" id="PF05598"/>
    </source>
</evidence>
<dbReference type="AlphaFoldDB" id="B2JC10"/>
<protein>
    <submittedName>
        <fullName evidence="3">Transposase IS4 family protein</fullName>
    </submittedName>
</protein>
<dbReference type="eggNOG" id="COG3039">
    <property type="taxonomic scope" value="Bacteria"/>
</dbReference>
<feature type="domain" description="Transposase DDE" evidence="2">
    <location>
        <begin position="402"/>
        <end position="525"/>
    </location>
</feature>
<gene>
    <name evidence="3" type="ordered locus">Npun_DF046</name>
</gene>
<dbReference type="PhylomeDB" id="B2JC10"/>
<dbReference type="HOGENOM" id="CLU_028885_2_0_3"/>
<dbReference type="InterPro" id="IPR008490">
    <property type="entry name" value="Transposase_InsH_N"/>
</dbReference>
<geneLocation type="plasmid" evidence="3 4">
    <name>pNPUN04</name>
</geneLocation>
<sequence length="551" mass="61888">MSLNPQPGYTVPAETAKVAKAIFTKGNLCITMADRLDSFVSDQDFSTLFSHQGQPGVSPVRLALVTILQYIEGLTDRQAADAVRSRIDWKYLLCLELTDKGFDHTVLSEFRTRLIAQQAESLVFDQLLSWCQQQGWLQARGRQRTDSTHVVATIRAVTRLECAGETLRAALNALAVVAPAWLQAQSQPEWIERYSERMEDYHLPTSKAAREEQAHVYGEDGKQLLDAIFDGHSPEWLQQVPAVETLRRVWVQQYYVCNNEIYWRTEQGIPPATLMISSPYDLDAHYSKKNTTSWVGYKVHLSETCEPNSLHLITNVETTAAPIADGDVTEAIHTSLANKDLLPSKHIVDTGYLDAELLVTAQQEHQVQLLGPTRSDLRWQSKAGNGFAASDFKVDWQQEVAICPEGKTSTSWTPAIDGRNNEVIKIKFARADCANCPSLHLCTRTKEKRRLVTLRPEAQYKALQAARKQAMTDEYKADYARRAGIEATLSESIRAHGLRHARYIGLAKTHLQHLMTATAINFKRIFHWLSGIPQATTRTSQFAKLMAQSVG</sequence>
<dbReference type="PANTHER" id="PTHR35604">
    <property type="entry name" value="TRANSPOSASE INSH FOR INSERTION SEQUENCE ELEMENT IS5A-RELATED"/>
    <property type="match status" value="1"/>
</dbReference>
<dbReference type="KEGG" id="npu:Npun_DF046"/>
<dbReference type="OrthoDB" id="4334464at2"/>
<name>B2JC10_NOSP7</name>
<keyword evidence="4" id="KW-1185">Reference proteome</keyword>
<evidence type="ECO:0000313" key="3">
    <source>
        <dbReference type="EMBL" id="ACC85464.1"/>
    </source>
</evidence>
<evidence type="ECO:0000313" key="4">
    <source>
        <dbReference type="Proteomes" id="UP000001191"/>
    </source>
</evidence>
<dbReference type="InterPro" id="IPR047629">
    <property type="entry name" value="IS1182_transpos"/>
</dbReference>
<dbReference type="InterPro" id="IPR025668">
    <property type="entry name" value="Tnp_DDE_dom"/>
</dbReference>
<accession>B2JC10</accession>
<dbReference type="RefSeq" id="WP_012413395.1">
    <property type="nucleotide sequence ID" value="NC_010633.1"/>
</dbReference>
<dbReference type="Pfam" id="PF05598">
    <property type="entry name" value="DUF772"/>
    <property type="match status" value="1"/>
</dbReference>
<organism evidence="3 4">
    <name type="scientific">Nostoc punctiforme (strain ATCC 29133 / PCC 73102)</name>
    <dbReference type="NCBI Taxonomy" id="63737"/>
    <lineage>
        <taxon>Bacteria</taxon>
        <taxon>Bacillati</taxon>
        <taxon>Cyanobacteriota</taxon>
        <taxon>Cyanophyceae</taxon>
        <taxon>Nostocales</taxon>
        <taxon>Nostocaceae</taxon>
        <taxon>Nostoc</taxon>
    </lineage>
</organism>
<dbReference type="Pfam" id="PF13751">
    <property type="entry name" value="DDE_Tnp_1_6"/>
    <property type="match status" value="1"/>
</dbReference>